<evidence type="ECO:0000256" key="3">
    <source>
        <dbReference type="SAM" id="MobiDB-lite"/>
    </source>
</evidence>
<accession>A0A1I3KE78</accession>
<dbReference type="SUPFAM" id="SSF53850">
    <property type="entry name" value="Periplasmic binding protein-like II"/>
    <property type="match status" value="1"/>
</dbReference>
<evidence type="ECO:0000313" key="6">
    <source>
        <dbReference type="Proteomes" id="UP000183018"/>
    </source>
</evidence>
<feature type="domain" description="Solute-binding protein family 3/N-terminal" evidence="4">
    <location>
        <begin position="25"/>
        <end position="250"/>
    </location>
</feature>
<comment type="similarity">
    <text evidence="1">Belongs to the bacterial solute-binding protein 3 family.</text>
</comment>
<sequence length="311" mass="34816">MGSGHSLYGYMVIAALWCSTGLAQSLSGGTTQWPPYSYQDTVGQASGIAVDITRRAMAQSGYRLELVFYPVKRLNRLLDEGRLDLNYADSPLWNSGDASQRFVYSEPYLRVREYLYFHNDHPARHLPVEQLQGLRIGVVRGYHYPSLGSALAGGRLSTLETSRDQALLDLLLARRVDAIAVVDDLFDNLLAARQLESHRFVRGAQLSNAPLVIKLQRQHADLLPLLNAALQALIRSGEVERIRRSYLAVPGIQPGRRSPAAAGGRRPLAEPPVVHQHRDRQKTLNRRNATPLRLLLALRQRRLAPRLLRSP</sequence>
<feature type="compositionally biased region" description="Low complexity" evidence="3">
    <location>
        <begin position="254"/>
        <end position="266"/>
    </location>
</feature>
<dbReference type="AlphaFoldDB" id="A0A1I3KE78"/>
<keyword evidence="6" id="KW-1185">Reference proteome</keyword>
<dbReference type="InterPro" id="IPR001638">
    <property type="entry name" value="Solute-binding_3/MltF_N"/>
</dbReference>
<reference evidence="6" key="1">
    <citation type="submission" date="2016-10" db="EMBL/GenBank/DDBJ databases">
        <authorList>
            <person name="Varghese N."/>
            <person name="Submissions S."/>
        </authorList>
    </citation>
    <scope>NUCLEOTIDE SEQUENCE [LARGE SCALE GENOMIC DNA]</scope>
    <source>
        <strain evidence="6">LMG 22563</strain>
    </source>
</reference>
<dbReference type="Gene3D" id="3.40.190.10">
    <property type="entry name" value="Periplasmic binding protein-like II"/>
    <property type="match status" value="2"/>
</dbReference>
<dbReference type="PANTHER" id="PTHR35936:SF25">
    <property type="entry name" value="ABC TRANSPORTER SUBSTRATE-BINDING PROTEIN"/>
    <property type="match status" value="1"/>
</dbReference>
<evidence type="ECO:0000256" key="1">
    <source>
        <dbReference type="ARBA" id="ARBA00010333"/>
    </source>
</evidence>
<gene>
    <name evidence="5" type="ORF">SAMN05216602_2450</name>
</gene>
<name>A0A1I3KE78_9GAMM</name>
<evidence type="ECO:0000256" key="2">
    <source>
        <dbReference type="ARBA" id="ARBA00022729"/>
    </source>
</evidence>
<dbReference type="STRING" id="289370.SAMN05216602_2450"/>
<dbReference type="SMART" id="SM00062">
    <property type="entry name" value="PBPb"/>
    <property type="match status" value="1"/>
</dbReference>
<organism evidence="5 6">
    <name type="scientific">Phytopseudomonas argentinensis</name>
    <dbReference type="NCBI Taxonomy" id="289370"/>
    <lineage>
        <taxon>Bacteria</taxon>
        <taxon>Pseudomonadati</taxon>
        <taxon>Pseudomonadota</taxon>
        <taxon>Gammaproteobacteria</taxon>
        <taxon>Pseudomonadales</taxon>
        <taxon>Pseudomonadaceae</taxon>
        <taxon>Phytopseudomonas</taxon>
    </lineage>
</organism>
<feature type="region of interest" description="Disordered" evidence="3">
    <location>
        <begin position="254"/>
        <end position="284"/>
    </location>
</feature>
<keyword evidence="2" id="KW-0732">Signal</keyword>
<evidence type="ECO:0000259" key="4">
    <source>
        <dbReference type="SMART" id="SM00062"/>
    </source>
</evidence>
<feature type="compositionally biased region" description="Basic residues" evidence="3">
    <location>
        <begin position="275"/>
        <end position="284"/>
    </location>
</feature>
<evidence type="ECO:0000313" key="5">
    <source>
        <dbReference type="EMBL" id="SFI70753.1"/>
    </source>
</evidence>
<dbReference type="Proteomes" id="UP000183018">
    <property type="component" value="Unassembled WGS sequence"/>
</dbReference>
<dbReference type="RefSeq" id="WP_074883790.1">
    <property type="nucleotide sequence ID" value="NZ_FORC01000002.1"/>
</dbReference>
<dbReference type="PANTHER" id="PTHR35936">
    <property type="entry name" value="MEMBRANE-BOUND LYTIC MUREIN TRANSGLYCOSYLASE F"/>
    <property type="match status" value="1"/>
</dbReference>
<proteinExistence type="inferred from homology"/>
<dbReference type="Pfam" id="PF00497">
    <property type="entry name" value="SBP_bac_3"/>
    <property type="match status" value="1"/>
</dbReference>
<protein>
    <submittedName>
        <fullName evidence="5">Amino acid ABC transporter substrate-binding protein, PAAT family</fullName>
    </submittedName>
</protein>
<dbReference type="EMBL" id="FORC01000002">
    <property type="protein sequence ID" value="SFI70753.1"/>
    <property type="molecule type" value="Genomic_DNA"/>
</dbReference>